<protein>
    <submittedName>
        <fullName evidence="1">Uncharacterized protein</fullName>
    </submittedName>
</protein>
<sequence length="117" mass="12776">MTTYSPSFILPTPAAQSNTKRYERAHIANQPELLHRSIPTRAAECLPAIPFCLCAPVAPVDVCAKGRSLRGSSSPLNLLCRLGTALTPWLLLGEGSFGFFFASFGKLHCVMDQQRKL</sequence>
<gene>
    <name evidence="1" type="ORF">GOODEAATRI_011980</name>
</gene>
<keyword evidence="2" id="KW-1185">Reference proteome</keyword>
<proteinExistence type="predicted"/>
<dbReference type="Proteomes" id="UP001476798">
    <property type="component" value="Unassembled WGS sequence"/>
</dbReference>
<comment type="caution">
    <text evidence="1">The sequence shown here is derived from an EMBL/GenBank/DDBJ whole genome shotgun (WGS) entry which is preliminary data.</text>
</comment>
<dbReference type="EMBL" id="JAHRIO010020743">
    <property type="protein sequence ID" value="MEQ2164945.1"/>
    <property type="molecule type" value="Genomic_DNA"/>
</dbReference>
<accession>A0ABV0N0N7</accession>
<evidence type="ECO:0000313" key="1">
    <source>
        <dbReference type="EMBL" id="MEQ2164945.1"/>
    </source>
</evidence>
<reference evidence="1 2" key="1">
    <citation type="submission" date="2021-06" db="EMBL/GenBank/DDBJ databases">
        <authorList>
            <person name="Palmer J.M."/>
        </authorList>
    </citation>
    <scope>NUCLEOTIDE SEQUENCE [LARGE SCALE GENOMIC DNA]</scope>
    <source>
        <strain evidence="1 2">GA_2019</strain>
        <tissue evidence="1">Muscle</tissue>
    </source>
</reference>
<evidence type="ECO:0000313" key="2">
    <source>
        <dbReference type="Proteomes" id="UP001476798"/>
    </source>
</evidence>
<organism evidence="1 2">
    <name type="scientific">Goodea atripinnis</name>
    <dbReference type="NCBI Taxonomy" id="208336"/>
    <lineage>
        <taxon>Eukaryota</taxon>
        <taxon>Metazoa</taxon>
        <taxon>Chordata</taxon>
        <taxon>Craniata</taxon>
        <taxon>Vertebrata</taxon>
        <taxon>Euteleostomi</taxon>
        <taxon>Actinopterygii</taxon>
        <taxon>Neopterygii</taxon>
        <taxon>Teleostei</taxon>
        <taxon>Neoteleostei</taxon>
        <taxon>Acanthomorphata</taxon>
        <taxon>Ovalentaria</taxon>
        <taxon>Atherinomorphae</taxon>
        <taxon>Cyprinodontiformes</taxon>
        <taxon>Goodeidae</taxon>
        <taxon>Goodea</taxon>
    </lineage>
</organism>
<name>A0ABV0N0N7_9TELE</name>